<evidence type="ECO:0000256" key="1">
    <source>
        <dbReference type="ARBA" id="ARBA00004141"/>
    </source>
</evidence>
<dbReference type="PANTHER" id="PTHR32468:SF0">
    <property type="entry name" value="K(+)_H(+) ANTIPORTER 1"/>
    <property type="match status" value="1"/>
</dbReference>
<dbReference type="EMBL" id="JALBUF010000005">
    <property type="protein sequence ID" value="MCI0183503.1"/>
    <property type="molecule type" value="Genomic_DNA"/>
</dbReference>
<dbReference type="InterPro" id="IPR006153">
    <property type="entry name" value="Cation/H_exchanger_TM"/>
</dbReference>
<dbReference type="RefSeq" id="WP_241713906.1">
    <property type="nucleotide sequence ID" value="NZ_JALBUF010000005.1"/>
</dbReference>
<dbReference type="Gene3D" id="3.40.50.620">
    <property type="entry name" value="HUPs"/>
    <property type="match status" value="2"/>
</dbReference>
<reference evidence="11" key="1">
    <citation type="submission" date="2022-03" db="EMBL/GenBank/DDBJ databases">
        <title>Draft Genome Sequence of Firmicute Strain S0AB, a Heterotrophic Iron/Sulfur-Oxidizing Extreme Acidophile.</title>
        <authorList>
            <person name="Vergara E."/>
            <person name="Pakostova E."/>
            <person name="Johnson D.B."/>
            <person name="Holmes D.S."/>
        </authorList>
    </citation>
    <scope>NUCLEOTIDE SEQUENCE</scope>
    <source>
        <strain evidence="11">S0AB</strain>
    </source>
</reference>
<dbReference type="GO" id="GO:0015297">
    <property type="term" value="F:antiporter activity"/>
    <property type="evidence" value="ECO:0007669"/>
    <property type="project" value="InterPro"/>
</dbReference>
<feature type="compositionally biased region" description="Low complexity" evidence="7">
    <location>
        <begin position="484"/>
        <end position="494"/>
    </location>
</feature>
<evidence type="ECO:0000256" key="3">
    <source>
        <dbReference type="ARBA" id="ARBA00022692"/>
    </source>
</evidence>
<feature type="transmembrane region" description="Helical" evidence="8">
    <location>
        <begin position="106"/>
        <end position="127"/>
    </location>
</feature>
<dbReference type="AlphaFoldDB" id="A0A9X2ABV8"/>
<dbReference type="Proteomes" id="UP001139263">
    <property type="component" value="Unassembled WGS sequence"/>
</dbReference>
<dbReference type="InterPro" id="IPR006016">
    <property type="entry name" value="UspA"/>
</dbReference>
<name>A0A9X2ABV8_9BACL</name>
<feature type="transmembrane region" description="Helical" evidence="8">
    <location>
        <begin position="206"/>
        <end position="225"/>
    </location>
</feature>
<sequence length="715" mass="77164">MLTSIETLRFLLELILLLTVARGLGEIARKLGQPQVIGELLAGVVLGPSLFGWVLPSVYQSIFPNNEIQSLLIQVISELGVILLLLLSGIEVDIPLVKRKAKSAPIIAFGSLLVPFISGYGLAYIVPVSLIGQPSERPIFALFIATALSLSAIPVIVKILLDMDLMRRDIGQLTLATGIINDTVGWFLLSIVAGFATARVLPIESIAISIVGTLLYALFAFTLGYRMIRAFIRFVDDHFPHGNATLAAIFIMGLIGAAITQALHVEAFLGAFIIGVQLSRIPRVKRAAREQLETMTLGIFAPVFFAVAGLKVDLPALLTPELLLTLLAIILVASIGKFIGTYLGARSVGLPHWTAIALGSGMNARGAVEIIVATVGLQIGVLTISMYSMIVIMAVVTSIIAPPLLRWSLHRSPVDPQEEERLSQEGRKERSFLYGIQKMLVPIRDGRYAMMAAQVASHLAGERGMDATALHVRSSRDRTAQGATDTNTTITPTSTQVSWSMREISDADGVAKAILEEAKKDYDLLILGASARPSLTGLFGQVVDNIVQSAPCPTWVWRIPQQMTAIGDPQRILLPTTGVLGDRRVAELALAIARDTGATLIVLHVVNAYPLTDPFGVSVSDQIHWETAHAEAAMQFMEGLAQGVTVPIERKVMYSRGNAGDAITKFAIEQHCDMILLHAEQRFSGGELYCGNTVEQVLHVSDRPVAILFPPAVLL</sequence>
<dbReference type="PANTHER" id="PTHR32468">
    <property type="entry name" value="CATION/H + ANTIPORTER"/>
    <property type="match status" value="1"/>
</dbReference>
<evidence type="ECO:0000256" key="2">
    <source>
        <dbReference type="ARBA" id="ARBA00022448"/>
    </source>
</evidence>
<organism evidence="11 12">
    <name type="scientific">Sulfoacidibacillus ferrooxidans</name>
    <dbReference type="NCBI Taxonomy" id="2005001"/>
    <lineage>
        <taxon>Bacteria</taxon>
        <taxon>Bacillati</taxon>
        <taxon>Bacillota</taxon>
        <taxon>Bacilli</taxon>
        <taxon>Bacillales</taxon>
        <taxon>Alicyclobacillaceae</taxon>
        <taxon>Sulfoacidibacillus</taxon>
    </lineage>
</organism>
<feature type="transmembrane region" description="Helical" evidence="8">
    <location>
        <begin position="370"/>
        <end position="401"/>
    </location>
</feature>
<keyword evidence="5" id="KW-0406">Ion transport</keyword>
<keyword evidence="2" id="KW-0813">Transport</keyword>
<dbReference type="Gene3D" id="1.20.1530.20">
    <property type="match status" value="1"/>
</dbReference>
<evidence type="ECO:0000313" key="12">
    <source>
        <dbReference type="Proteomes" id="UP001139263"/>
    </source>
</evidence>
<comment type="caution">
    <text evidence="11">The sequence shown here is derived from an EMBL/GenBank/DDBJ whole genome shotgun (WGS) entry which is preliminary data.</text>
</comment>
<evidence type="ECO:0000256" key="6">
    <source>
        <dbReference type="ARBA" id="ARBA00023136"/>
    </source>
</evidence>
<feature type="transmembrane region" description="Helical" evidence="8">
    <location>
        <begin position="246"/>
        <end position="274"/>
    </location>
</feature>
<feature type="domain" description="Cation/H+ exchanger transmembrane" evidence="10">
    <location>
        <begin position="19"/>
        <end position="407"/>
    </location>
</feature>
<evidence type="ECO:0000256" key="5">
    <source>
        <dbReference type="ARBA" id="ARBA00023065"/>
    </source>
</evidence>
<feature type="transmembrane region" description="Helical" evidence="8">
    <location>
        <begin position="36"/>
        <end position="59"/>
    </location>
</feature>
<dbReference type="InterPro" id="IPR050794">
    <property type="entry name" value="CPA2_transporter"/>
</dbReference>
<feature type="region of interest" description="Disordered" evidence="7">
    <location>
        <begin position="474"/>
        <end position="494"/>
    </location>
</feature>
<dbReference type="Pfam" id="PF00999">
    <property type="entry name" value="Na_H_Exchanger"/>
    <property type="match status" value="1"/>
</dbReference>
<comment type="subcellular location">
    <subcellularLocation>
        <location evidence="1">Membrane</location>
        <topology evidence="1">Multi-pass membrane protein</topology>
    </subcellularLocation>
</comment>
<evidence type="ECO:0000259" key="9">
    <source>
        <dbReference type="Pfam" id="PF00582"/>
    </source>
</evidence>
<evidence type="ECO:0000259" key="10">
    <source>
        <dbReference type="Pfam" id="PF00999"/>
    </source>
</evidence>
<proteinExistence type="predicted"/>
<keyword evidence="12" id="KW-1185">Reference proteome</keyword>
<dbReference type="InterPro" id="IPR014729">
    <property type="entry name" value="Rossmann-like_a/b/a_fold"/>
</dbReference>
<gene>
    <name evidence="11" type="primary">kefB</name>
    <name evidence="11" type="ORF">MM817_01786</name>
</gene>
<accession>A0A9X2ABV8</accession>
<dbReference type="Pfam" id="PF00582">
    <property type="entry name" value="Usp"/>
    <property type="match status" value="2"/>
</dbReference>
<protein>
    <submittedName>
        <fullName evidence="11">Glutathione-regulated potassium-efflux system protein KefB</fullName>
    </submittedName>
</protein>
<feature type="domain" description="UspA" evidence="9">
    <location>
        <begin position="436"/>
        <end position="557"/>
    </location>
</feature>
<feature type="transmembrane region" description="Helical" evidence="8">
    <location>
        <begin position="322"/>
        <end position="343"/>
    </location>
</feature>
<dbReference type="SUPFAM" id="SSF52402">
    <property type="entry name" value="Adenine nucleotide alpha hydrolases-like"/>
    <property type="match status" value="2"/>
</dbReference>
<feature type="transmembrane region" description="Helical" evidence="8">
    <location>
        <begin position="139"/>
        <end position="161"/>
    </location>
</feature>
<evidence type="ECO:0000256" key="4">
    <source>
        <dbReference type="ARBA" id="ARBA00022989"/>
    </source>
</evidence>
<dbReference type="GO" id="GO:0016020">
    <property type="term" value="C:membrane"/>
    <property type="evidence" value="ECO:0007669"/>
    <property type="project" value="UniProtKB-SubCell"/>
</dbReference>
<feature type="transmembrane region" description="Helical" evidence="8">
    <location>
        <begin position="294"/>
        <end position="310"/>
    </location>
</feature>
<keyword evidence="3 8" id="KW-0812">Transmembrane</keyword>
<evidence type="ECO:0000256" key="7">
    <source>
        <dbReference type="SAM" id="MobiDB-lite"/>
    </source>
</evidence>
<dbReference type="GO" id="GO:1902600">
    <property type="term" value="P:proton transmembrane transport"/>
    <property type="evidence" value="ECO:0007669"/>
    <property type="project" value="InterPro"/>
</dbReference>
<keyword evidence="4 8" id="KW-1133">Transmembrane helix</keyword>
<dbReference type="InterPro" id="IPR038770">
    <property type="entry name" value="Na+/solute_symporter_sf"/>
</dbReference>
<feature type="transmembrane region" description="Helical" evidence="8">
    <location>
        <begin position="173"/>
        <end position="200"/>
    </location>
</feature>
<keyword evidence="6 8" id="KW-0472">Membrane</keyword>
<dbReference type="CDD" id="cd00293">
    <property type="entry name" value="USP-like"/>
    <property type="match status" value="2"/>
</dbReference>
<feature type="domain" description="UspA" evidence="9">
    <location>
        <begin position="570"/>
        <end position="707"/>
    </location>
</feature>
<evidence type="ECO:0000256" key="8">
    <source>
        <dbReference type="SAM" id="Phobius"/>
    </source>
</evidence>
<evidence type="ECO:0000313" key="11">
    <source>
        <dbReference type="EMBL" id="MCI0183503.1"/>
    </source>
</evidence>
<feature type="transmembrane region" description="Helical" evidence="8">
    <location>
        <begin position="71"/>
        <end position="94"/>
    </location>
</feature>